<dbReference type="Pfam" id="PF00788">
    <property type="entry name" value="RA"/>
    <property type="match status" value="1"/>
</dbReference>
<keyword evidence="4" id="KW-1185">Reference proteome</keyword>
<feature type="compositionally biased region" description="Low complexity" evidence="1">
    <location>
        <begin position="198"/>
        <end position="217"/>
    </location>
</feature>
<dbReference type="Proteomes" id="UP000007799">
    <property type="component" value="Unassembled WGS sequence"/>
</dbReference>
<dbReference type="GeneID" id="16070728"/>
<dbReference type="KEGG" id="sre:PTSG_08791"/>
<feature type="compositionally biased region" description="Low complexity" evidence="1">
    <location>
        <begin position="148"/>
        <end position="168"/>
    </location>
</feature>
<dbReference type="RefSeq" id="XP_004990175.1">
    <property type="nucleotide sequence ID" value="XM_004990118.1"/>
</dbReference>
<dbReference type="EMBL" id="GL832979">
    <property type="protein sequence ID" value="EGD77699.1"/>
    <property type="molecule type" value="Genomic_DNA"/>
</dbReference>
<feature type="region of interest" description="Disordered" evidence="1">
    <location>
        <begin position="348"/>
        <end position="380"/>
    </location>
</feature>
<evidence type="ECO:0000259" key="2">
    <source>
        <dbReference type="PROSITE" id="PS50200"/>
    </source>
</evidence>
<accession>F2UKQ0</accession>
<dbReference type="Gene3D" id="3.10.20.90">
    <property type="entry name" value="Phosphatidylinositol 3-kinase Catalytic Subunit, Chain A, domain 1"/>
    <property type="match status" value="1"/>
</dbReference>
<dbReference type="AlphaFoldDB" id="F2UKQ0"/>
<dbReference type="InterPro" id="IPR029071">
    <property type="entry name" value="Ubiquitin-like_domsf"/>
</dbReference>
<evidence type="ECO:0000256" key="1">
    <source>
        <dbReference type="SAM" id="MobiDB-lite"/>
    </source>
</evidence>
<proteinExistence type="predicted"/>
<dbReference type="PROSITE" id="PS50200">
    <property type="entry name" value="RA"/>
    <property type="match status" value="1"/>
</dbReference>
<feature type="compositionally biased region" description="Low complexity" evidence="1">
    <location>
        <begin position="223"/>
        <end position="238"/>
    </location>
</feature>
<protein>
    <recommendedName>
        <fullName evidence="2">Ras-associating domain-containing protein</fullName>
    </recommendedName>
</protein>
<evidence type="ECO:0000313" key="3">
    <source>
        <dbReference type="EMBL" id="EGD77699.1"/>
    </source>
</evidence>
<dbReference type="SUPFAM" id="SSF54236">
    <property type="entry name" value="Ubiquitin-like"/>
    <property type="match status" value="1"/>
</dbReference>
<feature type="region of interest" description="Disordered" evidence="1">
    <location>
        <begin position="134"/>
        <end position="275"/>
    </location>
</feature>
<feature type="domain" description="Ras-associating" evidence="2">
    <location>
        <begin position="29"/>
        <end position="136"/>
    </location>
</feature>
<feature type="compositionally biased region" description="Gly residues" evidence="1">
    <location>
        <begin position="348"/>
        <end position="363"/>
    </location>
</feature>
<dbReference type="GO" id="GO:0007165">
    <property type="term" value="P:signal transduction"/>
    <property type="evidence" value="ECO:0007669"/>
    <property type="project" value="InterPro"/>
</dbReference>
<dbReference type="InParanoid" id="F2UKQ0"/>
<dbReference type="CDD" id="cd17043">
    <property type="entry name" value="RA"/>
    <property type="match status" value="1"/>
</dbReference>
<organism evidence="4">
    <name type="scientific">Salpingoeca rosetta (strain ATCC 50818 / BSB-021)</name>
    <dbReference type="NCBI Taxonomy" id="946362"/>
    <lineage>
        <taxon>Eukaryota</taxon>
        <taxon>Choanoflagellata</taxon>
        <taxon>Craspedida</taxon>
        <taxon>Salpingoecidae</taxon>
        <taxon>Salpingoeca</taxon>
    </lineage>
</organism>
<dbReference type="InterPro" id="IPR000159">
    <property type="entry name" value="RA_dom"/>
</dbReference>
<gene>
    <name evidence="3" type="ORF">PTSG_08791</name>
</gene>
<evidence type="ECO:0000313" key="4">
    <source>
        <dbReference type="Proteomes" id="UP000007799"/>
    </source>
</evidence>
<name>F2UKQ0_SALR5</name>
<dbReference type="OrthoDB" id="3908708at2759"/>
<sequence length="380" mass="39148">MSDLPVFSQKSMSSPGMKVGGRSEVAVGLRVYGGSALLSPGAEYKSILAREDTTASEVIAQVLERYGEPSDPSEFELRSILVDEKTGKVKRQGSLSKIFGSRTEHTITLEPDVCPVLFADWYGEENRRFELHRKPVHPTLNESGHGSGTANANGSGSPVRRQGSSLFRSFRRRTRTSAPSFNAHRELMTSTRRGRSEAALTATNASAKANSTSFSGNSGNGHTGTRSVPGSSSGSTVSFNHHTLPGHGHSEGVATFSSSSSSTTAGGTRDKLLAPLPSIDASEAEAMMAMMGSDAGSSTVADVGDMADMGSVASSSGGGGVFSPGSSAVGGVGGGGGFYTSARSDVGGVGGRVRGRGHGGGNGVARSPRRVPHSRYESTV</sequence>
<reference evidence="3" key="1">
    <citation type="submission" date="2009-08" db="EMBL/GenBank/DDBJ databases">
        <title>Annotation of Salpingoeca rosetta.</title>
        <authorList>
            <consortium name="The Broad Institute Genome Sequencing Platform"/>
            <person name="Russ C."/>
            <person name="Cuomo C."/>
            <person name="Burger G."/>
            <person name="Gray M.W."/>
            <person name="Holland P.W.H."/>
            <person name="King N."/>
            <person name="Lang F.B.F."/>
            <person name="Roger A.J."/>
            <person name="Ruiz-Trillo I."/>
            <person name="Young S.K."/>
            <person name="Zeng Q."/>
            <person name="Gargeya S."/>
            <person name="Alvarado L."/>
            <person name="Berlin A."/>
            <person name="Chapman S.B."/>
            <person name="Chen Z."/>
            <person name="Freedman E."/>
            <person name="Gellesch M."/>
            <person name="Goldberg J."/>
            <person name="Griggs A."/>
            <person name="Gujja S."/>
            <person name="Heilman E."/>
            <person name="Heiman D."/>
            <person name="Howarth C."/>
            <person name="Mehta T."/>
            <person name="Neiman D."/>
            <person name="Pearson M."/>
            <person name="Roberts A."/>
            <person name="Saif S."/>
            <person name="Shea T."/>
            <person name="Shenoy N."/>
            <person name="Sisk P."/>
            <person name="Stolte C."/>
            <person name="Sykes S."/>
            <person name="White J."/>
            <person name="Yandava C."/>
            <person name="Haas B."/>
            <person name="Nusbaum C."/>
            <person name="Birren B."/>
        </authorList>
    </citation>
    <scope>NUCLEOTIDE SEQUENCE [LARGE SCALE GENOMIC DNA]</scope>
    <source>
        <strain evidence="3">ATCC 50818</strain>
    </source>
</reference>